<dbReference type="GO" id="GO:0003677">
    <property type="term" value="F:DNA binding"/>
    <property type="evidence" value="ECO:0007669"/>
    <property type="project" value="UniProtKB-KW"/>
</dbReference>
<keyword evidence="1" id="KW-0805">Transcription regulation</keyword>
<protein>
    <submittedName>
        <fullName evidence="5">DNA-binding transcriptional regulator of sugar metabolism, DeoR/GlpR family</fullName>
    </submittedName>
</protein>
<evidence type="ECO:0000313" key="6">
    <source>
        <dbReference type="Proteomes" id="UP000217103"/>
    </source>
</evidence>
<accession>A0A1H1GRS5</accession>
<dbReference type="AlphaFoldDB" id="A0A1H1GRS5"/>
<keyword evidence="3" id="KW-0804">Transcription</keyword>
<dbReference type="GO" id="GO:0003700">
    <property type="term" value="F:DNA-binding transcription factor activity"/>
    <property type="evidence" value="ECO:0007669"/>
    <property type="project" value="InterPro"/>
</dbReference>
<dbReference type="Proteomes" id="UP000217103">
    <property type="component" value="Unassembled WGS sequence"/>
</dbReference>
<dbReference type="InterPro" id="IPR018356">
    <property type="entry name" value="Tscrpt_reg_HTH_DeoR_CS"/>
</dbReference>
<dbReference type="SMART" id="SM00420">
    <property type="entry name" value="HTH_DEOR"/>
    <property type="match status" value="1"/>
</dbReference>
<dbReference type="InterPro" id="IPR014036">
    <property type="entry name" value="DeoR-like_C"/>
</dbReference>
<organism evidence="5 6">
    <name type="scientific">Thermostaphylospora chromogena</name>
    <dbReference type="NCBI Taxonomy" id="35622"/>
    <lineage>
        <taxon>Bacteria</taxon>
        <taxon>Bacillati</taxon>
        <taxon>Actinomycetota</taxon>
        <taxon>Actinomycetes</taxon>
        <taxon>Streptosporangiales</taxon>
        <taxon>Thermomonosporaceae</taxon>
        <taxon>Thermostaphylospora</taxon>
    </lineage>
</organism>
<evidence type="ECO:0000259" key="4">
    <source>
        <dbReference type="PROSITE" id="PS51000"/>
    </source>
</evidence>
<dbReference type="SUPFAM" id="SSF100950">
    <property type="entry name" value="NagB/RpiA/CoA transferase-like"/>
    <property type="match status" value="1"/>
</dbReference>
<evidence type="ECO:0000256" key="3">
    <source>
        <dbReference type="ARBA" id="ARBA00023163"/>
    </source>
</evidence>
<dbReference type="SMART" id="SM01134">
    <property type="entry name" value="DeoRC"/>
    <property type="match status" value="1"/>
</dbReference>
<keyword evidence="2 5" id="KW-0238">DNA-binding</keyword>
<gene>
    <name evidence="5" type="ORF">SAMN04489764_3776</name>
</gene>
<reference evidence="5 6" key="1">
    <citation type="submission" date="2016-10" db="EMBL/GenBank/DDBJ databases">
        <authorList>
            <person name="de Groot N.N."/>
        </authorList>
    </citation>
    <scope>NUCLEOTIDE SEQUENCE [LARGE SCALE GENOMIC DNA]</scope>
    <source>
        <strain evidence="5 6">DSM 43794</strain>
    </source>
</reference>
<evidence type="ECO:0000256" key="2">
    <source>
        <dbReference type="ARBA" id="ARBA00023125"/>
    </source>
</evidence>
<dbReference type="OrthoDB" id="7688673at2"/>
<dbReference type="EMBL" id="FNKK01000002">
    <property type="protein sequence ID" value="SDR15887.1"/>
    <property type="molecule type" value="Genomic_DNA"/>
</dbReference>
<dbReference type="InterPro" id="IPR050313">
    <property type="entry name" value="Carb_Metab_HTH_regulators"/>
</dbReference>
<dbReference type="Pfam" id="PF08220">
    <property type="entry name" value="HTH_DeoR"/>
    <property type="match status" value="1"/>
</dbReference>
<feature type="domain" description="HTH deoR-type" evidence="4">
    <location>
        <begin position="13"/>
        <end position="68"/>
    </location>
</feature>
<dbReference type="InterPro" id="IPR036390">
    <property type="entry name" value="WH_DNA-bd_sf"/>
</dbReference>
<dbReference type="STRING" id="35622.SAMN04489764_3776"/>
<evidence type="ECO:0000256" key="1">
    <source>
        <dbReference type="ARBA" id="ARBA00023015"/>
    </source>
</evidence>
<name>A0A1H1GRS5_9ACTN</name>
<keyword evidence="6" id="KW-1185">Reference proteome</keyword>
<evidence type="ECO:0000313" key="5">
    <source>
        <dbReference type="EMBL" id="SDR15887.1"/>
    </source>
</evidence>
<dbReference type="Pfam" id="PF00455">
    <property type="entry name" value="DeoRC"/>
    <property type="match status" value="1"/>
</dbReference>
<dbReference type="PROSITE" id="PS00894">
    <property type="entry name" value="HTH_DEOR_1"/>
    <property type="match status" value="1"/>
</dbReference>
<dbReference type="PANTHER" id="PTHR30363">
    <property type="entry name" value="HTH-TYPE TRANSCRIPTIONAL REGULATOR SRLR-RELATED"/>
    <property type="match status" value="1"/>
</dbReference>
<sequence>MKDSAAEGRLSRQRERQRAIAADVMADGSMRIEAIAEKYGISLMTAHRDLDALVARGIVRKTRGVVTATSSSLVEASYLFRRGRQQAEKAALARAACALIEPGHSVILDDSTTTLHLTSLITGKTPLTVITNFLPIVEELSGEPDITLISLGGTYYSWANSFLGHMTVAALRDLRADIAVISTSAITDDICFHQTQETVDTKRAMLDSAATRLLIVDHTKFQRRALHALAPLTEFDHVIVDWNTPDEHVDRLRRAGVAVTVAQPAPRTRDRR</sequence>
<dbReference type="SUPFAM" id="SSF46785">
    <property type="entry name" value="Winged helix' DNA-binding domain"/>
    <property type="match status" value="1"/>
</dbReference>
<dbReference type="InterPro" id="IPR037171">
    <property type="entry name" value="NagB/RpiA_transferase-like"/>
</dbReference>
<dbReference type="InterPro" id="IPR001034">
    <property type="entry name" value="DeoR_HTH"/>
</dbReference>
<dbReference type="PANTHER" id="PTHR30363:SF44">
    <property type="entry name" value="AGA OPERON TRANSCRIPTIONAL REPRESSOR-RELATED"/>
    <property type="match status" value="1"/>
</dbReference>
<proteinExistence type="predicted"/>
<dbReference type="RefSeq" id="WP_093260589.1">
    <property type="nucleotide sequence ID" value="NZ_FNKK01000002.1"/>
</dbReference>
<dbReference type="PROSITE" id="PS51000">
    <property type="entry name" value="HTH_DEOR_2"/>
    <property type="match status" value="1"/>
</dbReference>